<feature type="region of interest" description="Disordered" evidence="1">
    <location>
        <begin position="251"/>
        <end position="287"/>
    </location>
</feature>
<gene>
    <name evidence="2" type="ORF">RI129_003526</name>
</gene>
<feature type="compositionally biased region" description="Low complexity" evidence="1">
    <location>
        <begin position="251"/>
        <end position="276"/>
    </location>
</feature>
<dbReference type="AlphaFoldDB" id="A0AAN7VRZ8"/>
<evidence type="ECO:0000313" key="3">
    <source>
        <dbReference type="Proteomes" id="UP001329430"/>
    </source>
</evidence>
<comment type="caution">
    <text evidence="2">The sequence shown here is derived from an EMBL/GenBank/DDBJ whole genome shotgun (WGS) entry which is preliminary data.</text>
</comment>
<accession>A0AAN7VRZ8</accession>
<keyword evidence="3" id="KW-1185">Reference proteome</keyword>
<sequence>MCIAEIHCLDQIKHQKYIDLKWWALCNDGSAFYSVRKRTTKKNLTVQITCQNKDKTKHIPHTNADIKTDISKSMWERLTHSLWDALRRQQKSFKSGAPAEPMKQWKFQKLMSFLYPYMANTSRQGNLQEDGDKDETQPQKLLETLPSSAAEAPKSPKRFKKDDVTALLKQSMTKREERAKARVKERKKLLQEFKPTESDPLFHFFMSMYQCTKRMPPSYQHIVRNRVFNAVSDVEAELLEIPGQQQHYYQSISPAPASSNSTTPHSHSENSLLNSSDAHEEEENSTTTSAVNLINYINNFSQI</sequence>
<name>A0AAN7VRZ8_9COLE</name>
<proteinExistence type="predicted"/>
<dbReference type="EMBL" id="JAVRBK010000002">
    <property type="protein sequence ID" value="KAK5648634.1"/>
    <property type="molecule type" value="Genomic_DNA"/>
</dbReference>
<evidence type="ECO:0008006" key="4">
    <source>
        <dbReference type="Google" id="ProtNLM"/>
    </source>
</evidence>
<protein>
    <recommendedName>
        <fullName evidence="4">BESS domain-containing protein</fullName>
    </recommendedName>
</protein>
<organism evidence="2 3">
    <name type="scientific">Pyrocoelia pectoralis</name>
    <dbReference type="NCBI Taxonomy" id="417401"/>
    <lineage>
        <taxon>Eukaryota</taxon>
        <taxon>Metazoa</taxon>
        <taxon>Ecdysozoa</taxon>
        <taxon>Arthropoda</taxon>
        <taxon>Hexapoda</taxon>
        <taxon>Insecta</taxon>
        <taxon>Pterygota</taxon>
        <taxon>Neoptera</taxon>
        <taxon>Endopterygota</taxon>
        <taxon>Coleoptera</taxon>
        <taxon>Polyphaga</taxon>
        <taxon>Elateriformia</taxon>
        <taxon>Elateroidea</taxon>
        <taxon>Lampyridae</taxon>
        <taxon>Lampyrinae</taxon>
        <taxon>Pyrocoelia</taxon>
    </lineage>
</organism>
<reference evidence="2 3" key="1">
    <citation type="journal article" date="2024" name="Insects">
        <title>An Improved Chromosome-Level Genome Assembly of the Firefly Pyrocoelia pectoralis.</title>
        <authorList>
            <person name="Fu X."/>
            <person name="Meyer-Rochow V.B."/>
            <person name="Ballantyne L."/>
            <person name="Zhu X."/>
        </authorList>
    </citation>
    <scope>NUCLEOTIDE SEQUENCE [LARGE SCALE GENOMIC DNA]</scope>
    <source>
        <strain evidence="2">XCY_ONT2</strain>
    </source>
</reference>
<evidence type="ECO:0000313" key="2">
    <source>
        <dbReference type="EMBL" id="KAK5648634.1"/>
    </source>
</evidence>
<evidence type="ECO:0000256" key="1">
    <source>
        <dbReference type="SAM" id="MobiDB-lite"/>
    </source>
</evidence>
<dbReference type="Proteomes" id="UP001329430">
    <property type="component" value="Chromosome 2"/>
</dbReference>